<sequence length="371" mass="42942">MIDYINKLNTTWKQGAGSVYLAQEPICPWFFRCSSTYACLERIGMPNNTTDMTPRPRPFCQVIDGVKRCPLITRERLDDIMKFVPLKGDVLQLSYPKAGSHWIQFTVQTIIRGGEAVESYDDFTTVTCFLDYVGLQDWERPSSTPLGLYMSHVLPPLENFNSEAKYIYVARNPWDCCVSFYHMVKELDIYSFREGCFDDFFECFIEGDFGYGDYFEHLLYGYGLRNRSNVLFLTYEEMKTDCRGTVFRIARFLGKHYAKDLEENTQLLQSLLDKLTVERTRGILVLNLAGHKNPKIDAKIKERNLTASEGFQGCSTMLPFVRKGEIGGWKDYFSSVQLLRMEETIARKTSGSDVMNIWADMREEARRLSKK</sequence>
<proteinExistence type="inferred from homology"/>
<evidence type="ECO:0000256" key="1">
    <source>
        <dbReference type="ARBA" id="ARBA00005771"/>
    </source>
</evidence>
<organism evidence="4">
    <name type="scientific">Rhipicephalus zambeziensis</name>
    <dbReference type="NCBI Taxonomy" id="60191"/>
    <lineage>
        <taxon>Eukaryota</taxon>
        <taxon>Metazoa</taxon>
        <taxon>Ecdysozoa</taxon>
        <taxon>Arthropoda</taxon>
        <taxon>Chelicerata</taxon>
        <taxon>Arachnida</taxon>
        <taxon>Acari</taxon>
        <taxon>Parasitiformes</taxon>
        <taxon>Ixodida</taxon>
        <taxon>Ixodoidea</taxon>
        <taxon>Ixodidae</taxon>
        <taxon>Rhipicephalinae</taxon>
        <taxon>Rhipicephalus</taxon>
        <taxon>Rhipicephalus</taxon>
    </lineage>
</organism>
<evidence type="ECO:0000256" key="2">
    <source>
        <dbReference type="ARBA" id="ARBA00022679"/>
    </source>
</evidence>
<dbReference type="GO" id="GO:0008146">
    <property type="term" value="F:sulfotransferase activity"/>
    <property type="evidence" value="ECO:0007669"/>
    <property type="project" value="InterPro"/>
</dbReference>
<protein>
    <submittedName>
        <fullName evidence="4">Sulfotransferase</fullName>
    </submittedName>
</protein>
<comment type="similarity">
    <text evidence="1">Belongs to the sulfotransferase 1 family.</text>
</comment>
<accession>A0A224Z7E4</accession>
<evidence type="ECO:0000259" key="3">
    <source>
        <dbReference type="Pfam" id="PF00685"/>
    </source>
</evidence>
<dbReference type="PANTHER" id="PTHR11783">
    <property type="entry name" value="SULFOTRANSFERASE SULT"/>
    <property type="match status" value="1"/>
</dbReference>
<reference evidence="4" key="1">
    <citation type="journal article" date="2017" name="Parasit. Vectors">
        <title>Sialotranscriptomics of Rhipicephalus zambeziensis reveals intricate expression profiles of secretory proteins and suggests tight temporal transcriptional regulation during blood-feeding.</title>
        <authorList>
            <person name="de Castro M.H."/>
            <person name="de Klerk D."/>
            <person name="Pienaar R."/>
            <person name="Rees D.J.G."/>
            <person name="Mans B.J."/>
        </authorList>
    </citation>
    <scope>NUCLEOTIDE SEQUENCE</scope>
    <source>
        <tissue evidence="4">Salivary glands</tissue>
    </source>
</reference>
<evidence type="ECO:0000313" key="4">
    <source>
        <dbReference type="EMBL" id="MAA23291.1"/>
    </source>
</evidence>
<feature type="domain" description="Sulfotransferase" evidence="3">
    <location>
        <begin position="88"/>
        <end position="352"/>
    </location>
</feature>
<keyword evidence="2 4" id="KW-0808">Transferase</keyword>
<dbReference type="Pfam" id="PF00685">
    <property type="entry name" value="Sulfotransfer_1"/>
    <property type="match status" value="1"/>
</dbReference>
<dbReference type="Gene3D" id="3.40.50.300">
    <property type="entry name" value="P-loop containing nucleotide triphosphate hydrolases"/>
    <property type="match status" value="1"/>
</dbReference>
<dbReference type="InterPro" id="IPR027417">
    <property type="entry name" value="P-loop_NTPase"/>
</dbReference>
<dbReference type="EMBL" id="GFPF01012145">
    <property type="protein sequence ID" value="MAA23291.1"/>
    <property type="molecule type" value="Transcribed_RNA"/>
</dbReference>
<name>A0A224Z7E4_9ACAR</name>
<dbReference type="AlphaFoldDB" id="A0A224Z7E4"/>
<dbReference type="InterPro" id="IPR000863">
    <property type="entry name" value="Sulfotransferase_dom"/>
</dbReference>
<dbReference type="SUPFAM" id="SSF52540">
    <property type="entry name" value="P-loop containing nucleoside triphosphate hydrolases"/>
    <property type="match status" value="1"/>
</dbReference>